<dbReference type="Proteomes" id="UP000054771">
    <property type="component" value="Unassembled WGS sequence"/>
</dbReference>
<protein>
    <recommendedName>
        <fullName evidence="10">Carboxypeptidase S1</fullName>
    </recommendedName>
</protein>
<evidence type="ECO:0000256" key="6">
    <source>
        <dbReference type="ARBA" id="ARBA00023180"/>
    </source>
</evidence>
<dbReference type="OrthoDB" id="443318at2759"/>
<keyword evidence="5" id="KW-0378">Hydrolase</keyword>
<organism evidence="8 9">
    <name type="scientific">Aspergillus calidoustus</name>
    <dbReference type="NCBI Taxonomy" id="454130"/>
    <lineage>
        <taxon>Eukaryota</taxon>
        <taxon>Fungi</taxon>
        <taxon>Dikarya</taxon>
        <taxon>Ascomycota</taxon>
        <taxon>Pezizomycotina</taxon>
        <taxon>Eurotiomycetes</taxon>
        <taxon>Eurotiomycetidae</taxon>
        <taxon>Eurotiales</taxon>
        <taxon>Aspergillaceae</taxon>
        <taxon>Aspergillus</taxon>
        <taxon>Aspergillus subgen. Nidulantes</taxon>
    </lineage>
</organism>
<dbReference type="EMBL" id="CDMC01000001">
    <property type="protein sequence ID" value="CEL00417.1"/>
    <property type="molecule type" value="Genomic_DNA"/>
</dbReference>
<evidence type="ECO:0000313" key="9">
    <source>
        <dbReference type="Proteomes" id="UP000054771"/>
    </source>
</evidence>
<proteinExistence type="inferred from homology"/>
<reference evidence="9" key="1">
    <citation type="journal article" date="2016" name="Genome Announc.">
        <title>Draft genome sequences of fungus Aspergillus calidoustus.</title>
        <authorList>
            <person name="Horn F."/>
            <person name="Linde J."/>
            <person name="Mattern D.J."/>
            <person name="Walther G."/>
            <person name="Guthke R."/>
            <person name="Scherlach K."/>
            <person name="Martin K."/>
            <person name="Brakhage A.A."/>
            <person name="Petzke L."/>
            <person name="Valiante V."/>
        </authorList>
    </citation>
    <scope>NUCLEOTIDE SEQUENCE [LARGE SCALE GENOMIC DNA]</scope>
    <source>
        <strain evidence="9">SF006504</strain>
    </source>
</reference>
<feature type="signal peptide" evidence="7">
    <location>
        <begin position="1"/>
        <end position="16"/>
    </location>
</feature>
<dbReference type="SUPFAM" id="SSF53474">
    <property type="entry name" value="alpha/beta-Hydrolases"/>
    <property type="match status" value="1"/>
</dbReference>
<dbReference type="Gene3D" id="3.40.50.1820">
    <property type="entry name" value="alpha/beta hydrolase"/>
    <property type="match status" value="1"/>
</dbReference>
<dbReference type="InterPro" id="IPR001563">
    <property type="entry name" value="Peptidase_S10"/>
</dbReference>
<dbReference type="GO" id="GO:0006508">
    <property type="term" value="P:proteolysis"/>
    <property type="evidence" value="ECO:0007669"/>
    <property type="project" value="UniProtKB-KW"/>
</dbReference>
<dbReference type="GO" id="GO:0000324">
    <property type="term" value="C:fungal-type vacuole"/>
    <property type="evidence" value="ECO:0007669"/>
    <property type="project" value="TreeGrafter"/>
</dbReference>
<dbReference type="OMA" id="AFQPETM"/>
<evidence type="ECO:0000256" key="7">
    <source>
        <dbReference type="SAM" id="SignalP"/>
    </source>
</evidence>
<evidence type="ECO:0000256" key="4">
    <source>
        <dbReference type="ARBA" id="ARBA00022729"/>
    </source>
</evidence>
<sequence length="619" mass="67395">MQLRSFVPFLISGALAGSHCAVPRDGLGTISSEKIQGASISYKEVRPNLPNRYQMLTDQTSICTLDDINAYTGYIHLPPKRTDALPHWRNLFFYYAKSTSKSNAPLAIYLGGGPGASSIGAMATGTGPCNVNPDSNSTSPNPWSWTAESDILWIDQPVQTGFSYDELTPAMIDYLTSAITPIEDGQDVPAVNATFNVGVFGSQDFNGTANSTTNAAADMWGFLQVWLNEFPEYKSHEKNNIHIWTESFGGRYGPAFTSYILNQNAKPHNGTLDGVSSPTQIKVKTLSIHNGCSDVITQGNFYPEFAYNNTYNVQALNEEEYLLAKDNIVKEGGCFDLVEQCHALADELDPENLGNNAEVNAACLAADNYCYLNVLGLYALSGRDVHDLAAIPTTTHPAPYADGFFNRQWVQEALGGKVNYTSNSNAVYNAFGMTGNALITRTKAMDEFASIMAQGVKLNLVYGDRDYVCNWLGGENVSLSIDHKDAAAFHSSGYADLTTNSTYVGGVVRQQGNLSFTRVFEAGHEGPSYQPETFFRLFSRIMRSRDIATGEVSLAGPEGAKYRTRGPLSSFHIKNVLPEPAVPVCYTLSMATTCTANQQAALMNGTAVVEDFVVQWPTL</sequence>
<evidence type="ECO:0000256" key="2">
    <source>
        <dbReference type="ARBA" id="ARBA00022645"/>
    </source>
</evidence>
<keyword evidence="9" id="KW-1185">Reference proteome</keyword>
<evidence type="ECO:0000256" key="5">
    <source>
        <dbReference type="ARBA" id="ARBA00022801"/>
    </source>
</evidence>
<gene>
    <name evidence="8" type="ORF">ASPCAL00019</name>
</gene>
<evidence type="ECO:0000256" key="1">
    <source>
        <dbReference type="ARBA" id="ARBA00009431"/>
    </source>
</evidence>
<evidence type="ECO:0000256" key="3">
    <source>
        <dbReference type="ARBA" id="ARBA00022670"/>
    </source>
</evidence>
<evidence type="ECO:0000313" key="8">
    <source>
        <dbReference type="EMBL" id="CEL00417.1"/>
    </source>
</evidence>
<keyword evidence="3" id="KW-0645">Protease</keyword>
<keyword evidence="2" id="KW-0121">Carboxypeptidase</keyword>
<name>A0A0U5FLQ3_ASPCI</name>
<evidence type="ECO:0008006" key="10">
    <source>
        <dbReference type="Google" id="ProtNLM"/>
    </source>
</evidence>
<keyword evidence="6" id="KW-0325">Glycoprotein</keyword>
<comment type="similarity">
    <text evidence="1">Belongs to the peptidase S10 family.</text>
</comment>
<dbReference type="Pfam" id="PF00450">
    <property type="entry name" value="Peptidase_S10"/>
    <property type="match status" value="1"/>
</dbReference>
<dbReference type="InterPro" id="IPR029058">
    <property type="entry name" value="AB_hydrolase_fold"/>
</dbReference>
<dbReference type="PRINTS" id="PR00724">
    <property type="entry name" value="CRBOXYPTASEC"/>
</dbReference>
<dbReference type="GO" id="GO:0004185">
    <property type="term" value="F:serine-type carboxypeptidase activity"/>
    <property type="evidence" value="ECO:0007669"/>
    <property type="project" value="InterPro"/>
</dbReference>
<keyword evidence="4 7" id="KW-0732">Signal</keyword>
<dbReference type="PANTHER" id="PTHR11802">
    <property type="entry name" value="SERINE PROTEASE FAMILY S10 SERINE CARBOXYPEPTIDASE"/>
    <property type="match status" value="1"/>
</dbReference>
<accession>A0A0U5FLQ3</accession>
<feature type="chain" id="PRO_5006857091" description="Carboxypeptidase S1" evidence="7">
    <location>
        <begin position="17"/>
        <end position="619"/>
    </location>
</feature>
<dbReference type="AlphaFoldDB" id="A0A0U5FLQ3"/>
<dbReference type="PANTHER" id="PTHR11802:SF189">
    <property type="entry name" value="CARBOXYPEPTIDASE"/>
    <property type="match status" value="1"/>
</dbReference>